<gene>
    <name evidence="1" type="ORF">L6452_14579</name>
</gene>
<comment type="caution">
    <text evidence="1">The sequence shown here is derived from an EMBL/GenBank/DDBJ whole genome shotgun (WGS) entry which is preliminary data.</text>
</comment>
<reference evidence="2" key="1">
    <citation type="journal article" date="2022" name="Mol. Ecol. Resour.">
        <title>The genomes of chicory, endive, great burdock and yacon provide insights into Asteraceae palaeo-polyploidization history and plant inulin production.</title>
        <authorList>
            <person name="Fan W."/>
            <person name="Wang S."/>
            <person name="Wang H."/>
            <person name="Wang A."/>
            <person name="Jiang F."/>
            <person name="Liu H."/>
            <person name="Zhao H."/>
            <person name="Xu D."/>
            <person name="Zhang Y."/>
        </authorList>
    </citation>
    <scope>NUCLEOTIDE SEQUENCE [LARGE SCALE GENOMIC DNA]</scope>
    <source>
        <strain evidence="2">cv. Niubang</strain>
    </source>
</reference>
<evidence type="ECO:0000313" key="2">
    <source>
        <dbReference type="Proteomes" id="UP001055879"/>
    </source>
</evidence>
<organism evidence="1 2">
    <name type="scientific">Arctium lappa</name>
    <name type="common">Greater burdock</name>
    <name type="synonym">Lappa major</name>
    <dbReference type="NCBI Taxonomy" id="4217"/>
    <lineage>
        <taxon>Eukaryota</taxon>
        <taxon>Viridiplantae</taxon>
        <taxon>Streptophyta</taxon>
        <taxon>Embryophyta</taxon>
        <taxon>Tracheophyta</taxon>
        <taxon>Spermatophyta</taxon>
        <taxon>Magnoliopsida</taxon>
        <taxon>eudicotyledons</taxon>
        <taxon>Gunneridae</taxon>
        <taxon>Pentapetalae</taxon>
        <taxon>asterids</taxon>
        <taxon>campanulids</taxon>
        <taxon>Asterales</taxon>
        <taxon>Asteraceae</taxon>
        <taxon>Carduoideae</taxon>
        <taxon>Cardueae</taxon>
        <taxon>Arctiinae</taxon>
        <taxon>Arctium</taxon>
    </lineage>
</organism>
<dbReference type="EMBL" id="CM042050">
    <property type="protein sequence ID" value="KAI3735091.1"/>
    <property type="molecule type" value="Genomic_DNA"/>
</dbReference>
<reference evidence="1 2" key="2">
    <citation type="journal article" date="2022" name="Mol. Ecol. Resour.">
        <title>The genomes of chicory, endive, great burdock and yacon provide insights into Asteraceae paleo-polyploidization history and plant inulin production.</title>
        <authorList>
            <person name="Fan W."/>
            <person name="Wang S."/>
            <person name="Wang H."/>
            <person name="Wang A."/>
            <person name="Jiang F."/>
            <person name="Liu H."/>
            <person name="Zhao H."/>
            <person name="Xu D."/>
            <person name="Zhang Y."/>
        </authorList>
    </citation>
    <scope>NUCLEOTIDE SEQUENCE [LARGE SCALE GENOMIC DNA]</scope>
    <source>
        <strain evidence="2">cv. Niubang</strain>
    </source>
</reference>
<dbReference type="Proteomes" id="UP001055879">
    <property type="component" value="Linkage Group LG04"/>
</dbReference>
<evidence type="ECO:0000313" key="1">
    <source>
        <dbReference type="EMBL" id="KAI3735091.1"/>
    </source>
</evidence>
<sequence>MKVKVFFYKGSVIYTHACVKQNFSFSLFITIMKSLTLVSSSCGLWLLFASSLCTFCFCTQNINNILCIANERSVLLQFKNNLVDQANRLSSWAGEDCCHWSGVVCDNFTGHVHEIRLRGPDDGIRGHCHGSYDTDEELKEASKQMLGGTISSSLINLKQLRYLDLSCNDFGSSNIPAFIGSFQNLTYLNVSRSQFYGEIPHHLGNLSMLRVLDLHGDGIFRDLNSKSLKWLKNLKRLQHLDMSGIDLARASYWLQVISTLPSLLELHFSSCELTRIPSNPTKVSFTSLRVLDLSYNTFDSSLLPGWIFSLQKVGVFDLSSCFISGINPGTLGGFHTMRSLHTLRVTTNSFMNSTPILNGLSSLSNLRVLDVSNCNLSSPILGNLQNLSLMVHIDISNNQIVEKIPKSLSNLCNLTTLDLQSNRFHGDVSELLENFCECESPKLELLALRGNYLSGRLPEKLGRLKNLGSIDAAYNNLTGTIPDSIGSLSLLKTLQMNINQLEGSIPDTVGRLSSLNFLDLSYNKLNGSLPESIGQLGELTFASLHHNSFTGIVTEDHFANLSALKTLWVGDNKLAFKLKVTNWIPPFQLDVLRIGSSSLGPRFPLWVKSQANLTELDLANANISDTVPNWIWSAFSSVTFLNISHNNILGKLGDVSFLTPGAKLDLSANNFYGPLPRNLGRLDLEFLDLSYNNLSGYLDQFLCSSIQEPRQLKVLVLGNNNLSGVIPNCWMNWGSLEILDLKENKLSGEIPSSLGNISSLVSLAVRNNRLSGKLPVSLLNSKSLVIIELAENRLSGRIPTSIGRDDTSLRLLSLRSNKLEGEIPNEICGLSSLQILDLADNDLSGNLPTCFRNFSVISGRNLSSPIILYDALFENQVIGSASLVIKGQVFPYSTILYLVTTIDLSNNKFSGSIPDELLALPGLRYLNLSRNNLTGSISQRIGEMSQLESLDVSMNHLNGRLPLSLSVLSTLNSLNLSYNNFTGRIPTSTQLQSFNESSFIGNALCEAPLADCGQPTNDPEGTYKEEDDGSDSIDWILVIVTIVGLIVGFWIMIAPLLVSKQWRNAYYHFLDKTRIKVLDSILQKYNRFRRCEPHHGTRSSTDPVQRFDLSQYIYEQPEGFNRDKAVHEASSSTNSV</sequence>
<keyword evidence="2" id="KW-1185">Reference proteome</keyword>
<protein>
    <submittedName>
        <fullName evidence="1">Uncharacterized protein</fullName>
    </submittedName>
</protein>
<accession>A0ACB9CLG3</accession>
<name>A0ACB9CLG3_ARCLA</name>
<proteinExistence type="predicted"/>